<keyword evidence="3" id="KW-0560">Oxidoreductase</keyword>
<gene>
    <name evidence="4" type="ORF">SARC_09623</name>
</gene>
<protein>
    <submittedName>
        <fullName evidence="4">Uncharacterized protein</fullName>
    </submittedName>
</protein>
<dbReference type="Proteomes" id="UP000054560">
    <property type="component" value="Unassembled WGS sequence"/>
</dbReference>
<dbReference type="InterPro" id="IPR002347">
    <property type="entry name" value="SDR_fam"/>
</dbReference>
<name>A0A0L0FPM9_9EUKA</name>
<dbReference type="RefSeq" id="XP_014151830.1">
    <property type="nucleotide sequence ID" value="XM_014296355.1"/>
</dbReference>
<dbReference type="Gene3D" id="3.40.50.720">
    <property type="entry name" value="NAD(P)-binding Rossmann-like Domain"/>
    <property type="match status" value="1"/>
</dbReference>
<dbReference type="InterPro" id="IPR036291">
    <property type="entry name" value="NAD(P)-bd_dom_sf"/>
</dbReference>
<dbReference type="OrthoDB" id="191139at2759"/>
<evidence type="ECO:0000313" key="5">
    <source>
        <dbReference type="Proteomes" id="UP000054560"/>
    </source>
</evidence>
<keyword evidence="2" id="KW-0521">NADP</keyword>
<dbReference type="GeneID" id="25910127"/>
<dbReference type="SUPFAM" id="SSF51735">
    <property type="entry name" value="NAD(P)-binding Rossmann-fold domains"/>
    <property type="match status" value="1"/>
</dbReference>
<sequence>MDGRGLVISGRTSGKNIMLALWANGINGYGYHTTAAQCTERKDLTNKTYAITGVNSGLGYETGRVLALRNANIIGLARTKEKAEIALCDWQGTGEKIAIACDLSDIKSVQKAVDDVRDTGKPIDAIIANAGSPARNLYCHAY</sequence>
<accession>A0A0L0FPM9</accession>
<reference evidence="4 5" key="1">
    <citation type="submission" date="2011-02" db="EMBL/GenBank/DDBJ databases">
        <title>The Genome Sequence of Sphaeroforma arctica JP610.</title>
        <authorList>
            <consortium name="The Broad Institute Genome Sequencing Platform"/>
            <person name="Russ C."/>
            <person name="Cuomo C."/>
            <person name="Young S.K."/>
            <person name="Zeng Q."/>
            <person name="Gargeya S."/>
            <person name="Alvarado L."/>
            <person name="Berlin A."/>
            <person name="Chapman S.B."/>
            <person name="Chen Z."/>
            <person name="Freedman E."/>
            <person name="Gellesch M."/>
            <person name="Goldberg J."/>
            <person name="Griggs A."/>
            <person name="Gujja S."/>
            <person name="Heilman E."/>
            <person name="Heiman D."/>
            <person name="Howarth C."/>
            <person name="Mehta T."/>
            <person name="Neiman D."/>
            <person name="Pearson M."/>
            <person name="Roberts A."/>
            <person name="Saif S."/>
            <person name="Shea T."/>
            <person name="Shenoy N."/>
            <person name="Sisk P."/>
            <person name="Stolte C."/>
            <person name="Sykes S."/>
            <person name="White J."/>
            <person name="Yandava C."/>
            <person name="Burger G."/>
            <person name="Gray M.W."/>
            <person name="Holland P.W.H."/>
            <person name="King N."/>
            <person name="Lang F.B.F."/>
            <person name="Roger A.J."/>
            <person name="Ruiz-Trillo I."/>
            <person name="Haas B."/>
            <person name="Nusbaum C."/>
            <person name="Birren B."/>
        </authorList>
    </citation>
    <scope>NUCLEOTIDE SEQUENCE [LARGE SCALE GENOMIC DNA]</scope>
    <source>
        <strain evidence="4 5">JP610</strain>
    </source>
</reference>
<proteinExistence type="inferred from homology"/>
<comment type="similarity">
    <text evidence="1">Belongs to the short-chain dehydrogenases/reductases (SDR) family.</text>
</comment>
<dbReference type="AlphaFoldDB" id="A0A0L0FPM9"/>
<evidence type="ECO:0000256" key="3">
    <source>
        <dbReference type="ARBA" id="ARBA00023002"/>
    </source>
</evidence>
<evidence type="ECO:0000256" key="1">
    <source>
        <dbReference type="ARBA" id="ARBA00006484"/>
    </source>
</evidence>
<dbReference type="PANTHER" id="PTHR24320">
    <property type="entry name" value="RETINOL DEHYDROGENASE"/>
    <property type="match status" value="1"/>
</dbReference>
<dbReference type="GO" id="GO:0016491">
    <property type="term" value="F:oxidoreductase activity"/>
    <property type="evidence" value="ECO:0007669"/>
    <property type="project" value="UniProtKB-KW"/>
</dbReference>
<dbReference type="EMBL" id="KQ242599">
    <property type="protein sequence ID" value="KNC77928.1"/>
    <property type="molecule type" value="Genomic_DNA"/>
</dbReference>
<keyword evidence="5" id="KW-1185">Reference proteome</keyword>
<evidence type="ECO:0000256" key="2">
    <source>
        <dbReference type="ARBA" id="ARBA00022857"/>
    </source>
</evidence>
<dbReference type="eggNOG" id="KOG1208">
    <property type="taxonomic scope" value="Eukaryota"/>
</dbReference>
<dbReference type="Pfam" id="PF00106">
    <property type="entry name" value="adh_short"/>
    <property type="match status" value="1"/>
</dbReference>
<organism evidence="4 5">
    <name type="scientific">Sphaeroforma arctica JP610</name>
    <dbReference type="NCBI Taxonomy" id="667725"/>
    <lineage>
        <taxon>Eukaryota</taxon>
        <taxon>Ichthyosporea</taxon>
        <taxon>Ichthyophonida</taxon>
        <taxon>Sphaeroforma</taxon>
    </lineage>
</organism>
<evidence type="ECO:0000313" key="4">
    <source>
        <dbReference type="EMBL" id="KNC77928.1"/>
    </source>
</evidence>
<dbReference type="STRING" id="667725.A0A0L0FPM9"/>
<dbReference type="PANTHER" id="PTHR24320:SF282">
    <property type="entry name" value="WW DOMAIN-CONTAINING OXIDOREDUCTASE"/>
    <property type="match status" value="1"/>
</dbReference>